<keyword evidence="3" id="KW-0813">Transport</keyword>
<evidence type="ECO:0000256" key="5">
    <source>
        <dbReference type="ARBA" id="ARBA00022856"/>
    </source>
</evidence>
<dbReference type="PANTHER" id="PTHR22601">
    <property type="entry name" value="ISP4 LIKE PROTEIN"/>
    <property type="match status" value="1"/>
</dbReference>
<feature type="transmembrane region" description="Helical" evidence="10">
    <location>
        <begin position="726"/>
        <end position="747"/>
    </location>
</feature>
<dbReference type="GeneID" id="5127680"/>
<proteinExistence type="inferred from homology"/>
<dbReference type="HOGENOM" id="CLU_004965_3_2_1"/>
<keyword evidence="6" id="KW-0653">Protein transport</keyword>
<feature type="transmembrane region" description="Helical" evidence="10">
    <location>
        <begin position="480"/>
        <end position="502"/>
    </location>
</feature>
<dbReference type="Proteomes" id="UP000001997">
    <property type="component" value="Unassembled WGS sequence"/>
</dbReference>
<sequence>MSSGRRKDEGGKYQFLNQHEEARDPLLRVRTKYGSTEQDETSRASQSDSDSTRQEEIAKDDEIPDMVRESVSLEDDVNLPVITFRYFLLSTLFVIPGAFIDTMNTYRTTAAAYSIFFVQIACHWAGKWLAEVLPKKRVSVFRWSFNLNPGPWSIKETAMITITASSGATGNLATNAISLADLRFGEKVHPVTAIAFMWAIVFVGYSYGAIAKDLVLYDPQLPWPQALMQTTLLQTQEKADKDPKLGGRRMKLFFMVLGSVAIWQLFPEYIFPMTSSLAILCWIAPYNKVLNFLGSGLGGMGVLNLSLDWANINSTIMLFPYWVQVIQFIAFVIGAWILLPIAKWSSLISYHHGLMSNSLFTTSGEPYPSSKLLNDDLTFNQKAYEKYGPVLLGAQRAWNIFFDYAAYISGVVWILAFRYDEIVESIKRHRGSKKIVHTDTLNKLQNRYDPVPNSWYLILFTVSFVTLMTIFLSGQMFMPWWCCIIGLVLGAIIVTPLAWLYALSNFQLAIGTFNELFYGYLIQGQAKIHPVSGAVFGSIAGDAWYRAQFHLQCMRIGFYNHLPPKAVFLCQLYGELIGVPINYLAVRWVLNTKRAYLDGTKVDPLHQWTAQGITSLHSNAIQYVVLGPSRLFENYKWLPYGFLLGLVGPLTIFALYKRFPNSKLNFQLWNTTVFFSSMTVFYGNISTGYLSKFLGGTVTAFWAFHYHHSLWQKYNYIMAAAFDTGYNLAVLIIFALYSVGLVMPNWWGNNEKSVERCFAL</sequence>
<evidence type="ECO:0000256" key="2">
    <source>
        <dbReference type="ARBA" id="ARBA00008807"/>
    </source>
</evidence>
<evidence type="ECO:0000256" key="1">
    <source>
        <dbReference type="ARBA" id="ARBA00004141"/>
    </source>
</evidence>
<gene>
    <name evidence="11" type="ORF">PGUG_01314</name>
</gene>
<evidence type="ECO:0000256" key="10">
    <source>
        <dbReference type="SAM" id="Phobius"/>
    </source>
</evidence>
<dbReference type="KEGG" id="pgu:PGUG_01314"/>
<dbReference type="GO" id="GO:0015031">
    <property type="term" value="P:protein transport"/>
    <property type="evidence" value="ECO:0007669"/>
    <property type="project" value="UniProtKB-KW"/>
</dbReference>
<feature type="transmembrane region" description="Helical" evidence="10">
    <location>
        <begin position="454"/>
        <end position="473"/>
    </location>
</feature>
<dbReference type="NCBIfam" id="TIGR00728">
    <property type="entry name" value="OPT_sfam"/>
    <property type="match status" value="1"/>
</dbReference>
<dbReference type="Pfam" id="PF03169">
    <property type="entry name" value="OPT"/>
    <property type="match status" value="1"/>
</dbReference>
<dbReference type="OrthoDB" id="9986677at2759"/>
<dbReference type="GO" id="GO:0016020">
    <property type="term" value="C:membrane"/>
    <property type="evidence" value="ECO:0007669"/>
    <property type="project" value="UniProtKB-SubCell"/>
</dbReference>
<feature type="transmembrane region" description="Helical" evidence="10">
    <location>
        <begin position="319"/>
        <end position="339"/>
    </location>
</feature>
<feature type="transmembrane region" description="Helical" evidence="10">
    <location>
        <begin position="191"/>
        <end position="210"/>
    </location>
</feature>
<evidence type="ECO:0000313" key="12">
    <source>
        <dbReference type="Proteomes" id="UP000001997"/>
    </source>
</evidence>
<keyword evidence="7 10" id="KW-1133">Transmembrane helix</keyword>
<comment type="similarity">
    <text evidence="2">Belongs to the oligopeptide OPT transporter family.</text>
</comment>
<dbReference type="GO" id="GO:0035673">
    <property type="term" value="F:oligopeptide transmembrane transporter activity"/>
    <property type="evidence" value="ECO:0007669"/>
    <property type="project" value="InterPro"/>
</dbReference>
<dbReference type="InterPro" id="IPR004648">
    <property type="entry name" value="Oligpept_transpt"/>
</dbReference>
<keyword evidence="4 10" id="KW-0812">Transmembrane</keyword>
<dbReference type="AlphaFoldDB" id="A5DDG3"/>
<evidence type="ECO:0000256" key="4">
    <source>
        <dbReference type="ARBA" id="ARBA00022692"/>
    </source>
</evidence>
<feature type="transmembrane region" description="Helical" evidence="10">
    <location>
        <begin position="401"/>
        <end position="419"/>
    </location>
</feature>
<feature type="transmembrane region" description="Helical" evidence="10">
    <location>
        <begin position="77"/>
        <end position="99"/>
    </location>
</feature>
<feature type="region of interest" description="Disordered" evidence="9">
    <location>
        <begin position="1"/>
        <end position="61"/>
    </location>
</feature>
<dbReference type="InterPro" id="IPR004813">
    <property type="entry name" value="OPT"/>
</dbReference>
<keyword evidence="5" id="KW-0571">Peptide transport</keyword>
<evidence type="ECO:0000256" key="3">
    <source>
        <dbReference type="ARBA" id="ARBA00022448"/>
    </source>
</evidence>
<feature type="compositionally biased region" description="Basic and acidic residues" evidence="9">
    <location>
        <begin position="50"/>
        <end position="61"/>
    </location>
</feature>
<name>A5DDG3_PICGU</name>
<keyword evidence="12" id="KW-1185">Reference proteome</keyword>
<accession>A5DDG3</accession>
<dbReference type="EMBL" id="CH408156">
    <property type="protein sequence ID" value="EDK37216.2"/>
    <property type="molecule type" value="Genomic_DNA"/>
</dbReference>
<reference evidence="11 12" key="1">
    <citation type="journal article" date="2009" name="Nature">
        <title>Evolution of pathogenicity and sexual reproduction in eight Candida genomes.</title>
        <authorList>
            <person name="Butler G."/>
            <person name="Rasmussen M.D."/>
            <person name="Lin M.F."/>
            <person name="Santos M.A."/>
            <person name="Sakthikumar S."/>
            <person name="Munro C.A."/>
            <person name="Rheinbay E."/>
            <person name="Grabherr M."/>
            <person name="Forche A."/>
            <person name="Reedy J.L."/>
            <person name="Agrafioti I."/>
            <person name="Arnaud M.B."/>
            <person name="Bates S."/>
            <person name="Brown A.J."/>
            <person name="Brunke S."/>
            <person name="Costanzo M.C."/>
            <person name="Fitzpatrick D.A."/>
            <person name="de Groot P.W."/>
            <person name="Harris D."/>
            <person name="Hoyer L.L."/>
            <person name="Hube B."/>
            <person name="Klis F.M."/>
            <person name="Kodira C."/>
            <person name="Lennard N."/>
            <person name="Logue M.E."/>
            <person name="Martin R."/>
            <person name="Neiman A.M."/>
            <person name="Nikolaou E."/>
            <person name="Quail M.A."/>
            <person name="Quinn J."/>
            <person name="Santos M.C."/>
            <person name="Schmitzberger F.F."/>
            <person name="Sherlock G."/>
            <person name="Shah P."/>
            <person name="Silverstein K.A."/>
            <person name="Skrzypek M.S."/>
            <person name="Soll D."/>
            <person name="Staggs R."/>
            <person name="Stansfield I."/>
            <person name="Stumpf M.P."/>
            <person name="Sudbery P.E."/>
            <person name="Srikantha T."/>
            <person name="Zeng Q."/>
            <person name="Berman J."/>
            <person name="Berriman M."/>
            <person name="Heitman J."/>
            <person name="Gow N.A."/>
            <person name="Lorenz M.C."/>
            <person name="Birren B.W."/>
            <person name="Kellis M."/>
            <person name="Cuomo C.A."/>
        </authorList>
    </citation>
    <scope>NUCLEOTIDE SEQUENCE [LARGE SCALE GENOMIC DNA]</scope>
    <source>
        <strain evidence="12">ATCC 6260 / CBS 566 / DSM 6381 / JCM 1539 / NBRC 10279 / NRRL Y-324</strain>
    </source>
</reference>
<feature type="transmembrane region" description="Helical" evidence="10">
    <location>
        <begin position="252"/>
        <end position="282"/>
    </location>
</feature>
<evidence type="ECO:0000256" key="9">
    <source>
        <dbReference type="SAM" id="MobiDB-lite"/>
    </source>
</evidence>
<dbReference type="RefSeq" id="XP_001485643.2">
    <property type="nucleotide sequence ID" value="XM_001485593.1"/>
</dbReference>
<evidence type="ECO:0000256" key="8">
    <source>
        <dbReference type="ARBA" id="ARBA00023136"/>
    </source>
</evidence>
<protein>
    <submittedName>
        <fullName evidence="11">Uncharacterized protein</fullName>
    </submittedName>
</protein>
<dbReference type="VEuPathDB" id="FungiDB:PGUG_01314"/>
<feature type="transmembrane region" description="Helical" evidence="10">
    <location>
        <begin position="637"/>
        <end position="656"/>
    </location>
</feature>
<comment type="subcellular location">
    <subcellularLocation>
        <location evidence="1">Membrane</location>
        <topology evidence="1">Multi-pass membrane protein</topology>
    </subcellularLocation>
</comment>
<feature type="compositionally biased region" description="Basic and acidic residues" evidence="9">
    <location>
        <begin position="18"/>
        <end position="27"/>
    </location>
</feature>
<evidence type="ECO:0000256" key="7">
    <source>
        <dbReference type="ARBA" id="ARBA00022989"/>
    </source>
</evidence>
<feature type="transmembrane region" description="Helical" evidence="10">
    <location>
        <begin position="289"/>
        <end position="307"/>
    </location>
</feature>
<evidence type="ECO:0000256" key="6">
    <source>
        <dbReference type="ARBA" id="ARBA00022927"/>
    </source>
</evidence>
<dbReference type="InParanoid" id="A5DDG3"/>
<keyword evidence="8 10" id="KW-0472">Membrane</keyword>
<dbReference type="OMA" id="VQIVSHW"/>
<feature type="compositionally biased region" description="Basic and acidic residues" evidence="9">
    <location>
        <begin position="1"/>
        <end position="11"/>
    </location>
</feature>
<dbReference type="eggNOG" id="KOG2262">
    <property type="taxonomic scope" value="Eukaryota"/>
</dbReference>
<evidence type="ECO:0000313" key="11">
    <source>
        <dbReference type="EMBL" id="EDK37216.2"/>
    </source>
</evidence>
<organism evidence="11 12">
    <name type="scientific">Meyerozyma guilliermondii (strain ATCC 6260 / CBS 566 / DSM 6381 / JCM 1539 / NBRC 10279 / NRRL Y-324)</name>
    <name type="common">Yeast</name>
    <name type="synonym">Candida guilliermondii</name>
    <dbReference type="NCBI Taxonomy" id="294746"/>
    <lineage>
        <taxon>Eukaryota</taxon>
        <taxon>Fungi</taxon>
        <taxon>Dikarya</taxon>
        <taxon>Ascomycota</taxon>
        <taxon>Saccharomycotina</taxon>
        <taxon>Pichiomycetes</taxon>
        <taxon>Debaryomycetaceae</taxon>
        <taxon>Meyerozyma</taxon>
    </lineage>
</organism>